<protein>
    <recommendedName>
        <fullName evidence="4">Lipoprotein</fullName>
    </recommendedName>
</protein>
<keyword evidence="1" id="KW-0732">Signal</keyword>
<organism evidence="2 3">
    <name type="scientific">Pedobacter metabolipauper</name>
    <dbReference type="NCBI Taxonomy" id="425513"/>
    <lineage>
        <taxon>Bacteria</taxon>
        <taxon>Pseudomonadati</taxon>
        <taxon>Bacteroidota</taxon>
        <taxon>Sphingobacteriia</taxon>
        <taxon>Sphingobacteriales</taxon>
        <taxon>Sphingobacteriaceae</taxon>
        <taxon>Pedobacter</taxon>
    </lineage>
</organism>
<evidence type="ECO:0000313" key="2">
    <source>
        <dbReference type="EMBL" id="TDQ11375.1"/>
    </source>
</evidence>
<dbReference type="EMBL" id="SNYC01000003">
    <property type="protein sequence ID" value="TDQ11375.1"/>
    <property type="molecule type" value="Genomic_DNA"/>
</dbReference>
<proteinExistence type="predicted"/>
<dbReference type="Proteomes" id="UP000295620">
    <property type="component" value="Unassembled WGS sequence"/>
</dbReference>
<sequence length="175" mass="19777">MIKKTTILFALVMVAMMSMQACKSDKKQTTSEDSTAVNKSLTDTSALAIDKFETTEGFNQPVRYDLAAKCMQDYIDCDPSKLPRTNGVKFEKVKLLKWLNKLDDIANVDSIAFSLGKYDKPTLDVYANRDYKKLNRITIFICPYFKGGPAYLKPTDLIKTDSVKVDPYNLGEIYP</sequence>
<evidence type="ECO:0008006" key="4">
    <source>
        <dbReference type="Google" id="ProtNLM"/>
    </source>
</evidence>
<feature type="signal peptide" evidence="1">
    <location>
        <begin position="1"/>
        <end position="23"/>
    </location>
</feature>
<reference evidence="2 3" key="1">
    <citation type="submission" date="2019-03" db="EMBL/GenBank/DDBJ databases">
        <title>Genomic Encyclopedia of Archaeal and Bacterial Type Strains, Phase II (KMG-II): from individual species to whole genera.</title>
        <authorList>
            <person name="Goeker M."/>
        </authorList>
    </citation>
    <scope>NUCLEOTIDE SEQUENCE [LARGE SCALE GENOMIC DNA]</scope>
    <source>
        <strain evidence="2 3">DSM 19035</strain>
    </source>
</reference>
<dbReference type="AlphaFoldDB" id="A0A4R6SZB6"/>
<comment type="caution">
    <text evidence="2">The sequence shown here is derived from an EMBL/GenBank/DDBJ whole genome shotgun (WGS) entry which is preliminary data.</text>
</comment>
<dbReference type="PROSITE" id="PS51257">
    <property type="entry name" value="PROKAR_LIPOPROTEIN"/>
    <property type="match status" value="1"/>
</dbReference>
<feature type="chain" id="PRO_5020732008" description="Lipoprotein" evidence="1">
    <location>
        <begin position="24"/>
        <end position="175"/>
    </location>
</feature>
<accession>A0A4R6SZB6</accession>
<keyword evidence="3" id="KW-1185">Reference proteome</keyword>
<gene>
    <name evidence="2" type="ORF">ATK78_0493</name>
</gene>
<name>A0A4R6SZB6_9SPHI</name>
<dbReference type="RefSeq" id="WP_133574454.1">
    <property type="nucleotide sequence ID" value="NZ_SNYC01000003.1"/>
</dbReference>
<evidence type="ECO:0000256" key="1">
    <source>
        <dbReference type="SAM" id="SignalP"/>
    </source>
</evidence>
<evidence type="ECO:0000313" key="3">
    <source>
        <dbReference type="Proteomes" id="UP000295620"/>
    </source>
</evidence>